<dbReference type="Pfam" id="PF08282">
    <property type="entry name" value="Hydrolase_3"/>
    <property type="match status" value="2"/>
</dbReference>
<evidence type="ECO:0000256" key="1">
    <source>
        <dbReference type="ARBA" id="ARBA00022723"/>
    </source>
</evidence>
<dbReference type="SFLD" id="SFLDG01140">
    <property type="entry name" value="C2.B:_Phosphomannomutase_and_P"/>
    <property type="match status" value="1"/>
</dbReference>
<accession>A0A2S7TY21</accession>
<proteinExistence type="predicted"/>
<evidence type="ECO:0008006" key="6">
    <source>
        <dbReference type="Google" id="ProtNLM"/>
    </source>
</evidence>
<evidence type="ECO:0000256" key="2">
    <source>
        <dbReference type="ARBA" id="ARBA00022801"/>
    </source>
</evidence>
<dbReference type="GO" id="GO:0000287">
    <property type="term" value="F:magnesium ion binding"/>
    <property type="evidence" value="ECO:0007669"/>
    <property type="project" value="TreeGrafter"/>
</dbReference>
<dbReference type="NCBIfam" id="TIGR01486">
    <property type="entry name" value="HAD-SF-IIB-MPGP"/>
    <property type="match status" value="1"/>
</dbReference>
<dbReference type="AlphaFoldDB" id="A0A2S7TY21"/>
<evidence type="ECO:0000313" key="4">
    <source>
        <dbReference type="EMBL" id="PQJ27649.1"/>
    </source>
</evidence>
<dbReference type="GO" id="GO:0005829">
    <property type="term" value="C:cytosol"/>
    <property type="evidence" value="ECO:0007669"/>
    <property type="project" value="TreeGrafter"/>
</dbReference>
<gene>
    <name evidence="4" type="ORF">BSZ32_03475</name>
</gene>
<dbReference type="PANTHER" id="PTHR10000">
    <property type="entry name" value="PHOSPHOSERINE PHOSPHATASE"/>
    <property type="match status" value="1"/>
</dbReference>
<dbReference type="RefSeq" id="WP_105042136.1">
    <property type="nucleotide sequence ID" value="NZ_MQWA01000001.1"/>
</dbReference>
<keyword evidence="1" id="KW-0479">Metal-binding</keyword>
<keyword evidence="3" id="KW-0460">Magnesium</keyword>
<dbReference type="InterPro" id="IPR006381">
    <property type="entry name" value="HAD-SF-IIB-MPGP"/>
</dbReference>
<name>A0A2S7TY21_9BACT</name>
<dbReference type="InterPro" id="IPR006379">
    <property type="entry name" value="HAD-SF_hydro_IIB"/>
</dbReference>
<dbReference type="SFLD" id="SFLDG01142">
    <property type="entry name" value="C2.B.2:_Mannosyl-3-phosphoglyc"/>
    <property type="match status" value="1"/>
</dbReference>
<dbReference type="EMBL" id="MQWA01000001">
    <property type="protein sequence ID" value="PQJ27649.1"/>
    <property type="molecule type" value="Genomic_DNA"/>
</dbReference>
<reference evidence="4 5" key="1">
    <citation type="submission" date="2016-12" db="EMBL/GenBank/DDBJ databases">
        <title>Study of bacterial adaptation to deep sea.</title>
        <authorList>
            <person name="Song J."/>
            <person name="Yoshizawa S."/>
            <person name="Kogure K."/>
        </authorList>
    </citation>
    <scope>NUCLEOTIDE SEQUENCE [LARGE SCALE GENOMIC DNA]</scope>
    <source>
        <strain evidence="4 5">SAORIC-165</strain>
    </source>
</reference>
<evidence type="ECO:0000256" key="3">
    <source>
        <dbReference type="ARBA" id="ARBA00022842"/>
    </source>
</evidence>
<dbReference type="SFLD" id="SFLDS00003">
    <property type="entry name" value="Haloacid_Dehalogenase"/>
    <property type="match status" value="1"/>
</dbReference>
<dbReference type="OrthoDB" id="193379at2"/>
<dbReference type="PANTHER" id="PTHR10000:SF8">
    <property type="entry name" value="HAD SUPERFAMILY HYDROLASE-LIKE, TYPE 3"/>
    <property type="match status" value="1"/>
</dbReference>
<keyword evidence="5" id="KW-1185">Reference proteome</keyword>
<dbReference type="Proteomes" id="UP000239907">
    <property type="component" value="Unassembled WGS sequence"/>
</dbReference>
<dbReference type="GO" id="GO:0050531">
    <property type="term" value="F:mannosyl-3-phosphoglycerate phosphatase activity"/>
    <property type="evidence" value="ECO:0007669"/>
    <property type="project" value="InterPro"/>
</dbReference>
<dbReference type="Gene3D" id="3.30.980.20">
    <property type="entry name" value="Putative mannosyl-3-phosphoglycerate phosphatase, domain 2"/>
    <property type="match status" value="1"/>
</dbReference>
<organism evidence="4 5">
    <name type="scientific">Rubritalea profundi</name>
    <dbReference type="NCBI Taxonomy" id="1658618"/>
    <lineage>
        <taxon>Bacteria</taxon>
        <taxon>Pseudomonadati</taxon>
        <taxon>Verrucomicrobiota</taxon>
        <taxon>Verrucomicrobiia</taxon>
        <taxon>Verrucomicrobiales</taxon>
        <taxon>Rubritaleaceae</taxon>
        <taxon>Rubritalea</taxon>
    </lineage>
</organism>
<evidence type="ECO:0000313" key="5">
    <source>
        <dbReference type="Proteomes" id="UP000239907"/>
    </source>
</evidence>
<keyword evidence="2" id="KW-0378">Hydrolase</keyword>
<protein>
    <recommendedName>
        <fullName evidence="6">Mannosyl-3-phosphoglycerate phosphatase</fullName>
    </recommendedName>
</protein>
<dbReference type="GO" id="GO:0051479">
    <property type="term" value="P:mannosylglycerate biosynthetic process"/>
    <property type="evidence" value="ECO:0007669"/>
    <property type="project" value="InterPro"/>
</dbReference>
<dbReference type="NCBIfam" id="TIGR01484">
    <property type="entry name" value="HAD-SF-IIB"/>
    <property type="match status" value="1"/>
</dbReference>
<sequence>MTSIANEKLLVITDLDASLLDEDYGYDGAKEALAALKEKGFPLILNSSKTYAELRQLAEKIGQCDAVVAENGGLVAIHQLSSIAPVSEADANGFILQPAGMARREILEVAHALRESHSYSFEGFSDWSVQQVIDHTGLSVSAAALAMERETTEPIIWNGTELEWNSFYTSLQEAGIKALRGGRFIHLMGQVDKALGMQQLIDRYKQAEPHTLWKVVAIGDSANDKAMIEAADYGVVIPHTDGPRVHPEQETLIIASKTGSKGWGEAVSNILKNYK</sequence>
<dbReference type="InterPro" id="IPR023214">
    <property type="entry name" value="HAD_sf"/>
</dbReference>
<dbReference type="InterPro" id="IPR036412">
    <property type="entry name" value="HAD-like_sf"/>
</dbReference>
<dbReference type="SUPFAM" id="SSF56784">
    <property type="entry name" value="HAD-like"/>
    <property type="match status" value="1"/>
</dbReference>
<comment type="caution">
    <text evidence="4">The sequence shown here is derived from an EMBL/GenBank/DDBJ whole genome shotgun (WGS) entry which is preliminary data.</text>
</comment>
<dbReference type="Gene3D" id="3.40.50.1000">
    <property type="entry name" value="HAD superfamily/HAD-like"/>
    <property type="match status" value="1"/>
</dbReference>